<feature type="region of interest" description="Disordered" evidence="1">
    <location>
        <begin position="218"/>
        <end position="243"/>
    </location>
</feature>
<comment type="caution">
    <text evidence="3">The sequence shown here is derived from an EMBL/GenBank/DDBJ whole genome shotgun (WGS) entry which is preliminary data.</text>
</comment>
<accession>A0ABQ4P3P1</accession>
<keyword evidence="4" id="KW-1185">Reference proteome</keyword>
<proteinExistence type="predicted"/>
<evidence type="ECO:0000313" key="4">
    <source>
        <dbReference type="Proteomes" id="UP000773469"/>
    </source>
</evidence>
<dbReference type="GO" id="GO:0008168">
    <property type="term" value="F:methyltransferase activity"/>
    <property type="evidence" value="ECO:0007669"/>
    <property type="project" value="UniProtKB-KW"/>
</dbReference>
<reference evidence="3 4" key="1">
    <citation type="submission" date="2021-05" db="EMBL/GenBank/DDBJ databases">
        <title>Molecular characterization for Shewanella algae harboring chromosomal blaOXA-55-like strains isolated from clinical and environment sample.</title>
        <authorList>
            <person name="Ohama Y."/>
            <person name="Aoki K."/>
            <person name="Harada S."/>
            <person name="Moriya K."/>
            <person name="Ishii Y."/>
            <person name="Tateda K."/>
        </authorList>
    </citation>
    <scope>NUCLEOTIDE SEQUENCE [LARGE SCALE GENOMIC DNA]</scope>
    <source>
        <strain evidence="3 4">MBTL60-118</strain>
    </source>
</reference>
<dbReference type="EMBL" id="BPEU01000017">
    <property type="protein sequence ID" value="GIU42141.1"/>
    <property type="molecule type" value="Genomic_DNA"/>
</dbReference>
<keyword evidence="3" id="KW-0489">Methyltransferase</keyword>
<keyword evidence="3" id="KW-0808">Transferase</keyword>
<feature type="domain" description="Methyltransferase type 11" evidence="2">
    <location>
        <begin position="72"/>
        <end position="120"/>
    </location>
</feature>
<protein>
    <submittedName>
        <fullName evidence="3">Type 11 methyltransferase</fullName>
    </submittedName>
</protein>
<dbReference type="Pfam" id="PF08241">
    <property type="entry name" value="Methyltransf_11"/>
    <property type="match status" value="1"/>
</dbReference>
<dbReference type="GO" id="GO:0032259">
    <property type="term" value="P:methylation"/>
    <property type="evidence" value="ECO:0007669"/>
    <property type="project" value="UniProtKB-KW"/>
</dbReference>
<organism evidence="3 4">
    <name type="scientific">Shewanella colwelliana</name>
    <name type="common">Alteromonas colwelliana</name>
    <dbReference type="NCBI Taxonomy" id="23"/>
    <lineage>
        <taxon>Bacteria</taxon>
        <taxon>Pseudomonadati</taxon>
        <taxon>Pseudomonadota</taxon>
        <taxon>Gammaproteobacteria</taxon>
        <taxon>Alteromonadales</taxon>
        <taxon>Shewanellaceae</taxon>
        <taxon>Shewanella</taxon>
    </lineage>
</organism>
<sequence>MSLIMPTKPMEWKDLPNGEWIQEAVEDKLDPWWPKVFGYHMLSVGPLSATLEKGNLPIGRQFSLGPCSDQNLIGDFSELPIQNGVIDAVVCSLILDFEHDPYKVLRETDRVLIAGGYLFIIGFNPLSPAFVGKLLPQFQQKLPWSGRFFRPSRVKDWLGLLGYQIVADERLGYHHFLSEIHSDSIWQHALQAWLPGSGSLYLLVARKLATPLTPIRERKRARQPKWSTAPSAGRAEHLHNNNQ</sequence>
<dbReference type="SUPFAM" id="SSF53335">
    <property type="entry name" value="S-adenosyl-L-methionine-dependent methyltransferases"/>
    <property type="match status" value="1"/>
</dbReference>
<dbReference type="Gene3D" id="3.40.50.150">
    <property type="entry name" value="Vaccinia Virus protein VP39"/>
    <property type="match status" value="1"/>
</dbReference>
<name>A0ABQ4P3P1_SHECO</name>
<dbReference type="InterPro" id="IPR029063">
    <property type="entry name" value="SAM-dependent_MTases_sf"/>
</dbReference>
<feature type="compositionally biased region" description="Basic and acidic residues" evidence="1">
    <location>
        <begin position="234"/>
        <end position="243"/>
    </location>
</feature>
<dbReference type="InterPro" id="IPR013216">
    <property type="entry name" value="Methyltransf_11"/>
</dbReference>
<evidence type="ECO:0000259" key="2">
    <source>
        <dbReference type="Pfam" id="PF08241"/>
    </source>
</evidence>
<evidence type="ECO:0000313" key="3">
    <source>
        <dbReference type="EMBL" id="GIU42141.1"/>
    </source>
</evidence>
<gene>
    <name evidence="3" type="ORF">TUM3794_24770</name>
</gene>
<evidence type="ECO:0000256" key="1">
    <source>
        <dbReference type="SAM" id="MobiDB-lite"/>
    </source>
</evidence>
<dbReference type="Proteomes" id="UP000773469">
    <property type="component" value="Unassembled WGS sequence"/>
</dbReference>